<dbReference type="Proteomes" id="UP000276133">
    <property type="component" value="Unassembled WGS sequence"/>
</dbReference>
<comment type="caution">
    <text evidence="1">The sequence shown here is derived from an EMBL/GenBank/DDBJ whole genome shotgun (WGS) entry which is preliminary data.</text>
</comment>
<protein>
    <submittedName>
        <fullName evidence="1">Uncharacterized protein</fullName>
    </submittedName>
</protein>
<gene>
    <name evidence="1" type="ORF">BpHYR1_046443</name>
</gene>
<keyword evidence="2" id="KW-1185">Reference proteome</keyword>
<sequence>MDKKIRIGKASRGFRRSIGIRRGGISPTRLDTTGNQGIAHRCSIRQTESLRVDGKRRQGLVLFERSDRSSGGRIAAFGRHDRTRRCRHCIHRVHSLVPVLLLDHCLAYQAGIGSRNVSVQLDVFIPVFHGFSKLVQAAKLAHQVLDYVHFGDVLVFGGHFGRRLDGLGARVELEGVYGQGVDGGSGPGQNFVDTFICLVEVEVCEAEESARLTMMGYCGVSWDESVASTLAFRSVDEHRKGQLITLLSIRVRDSRRDLCRLVLWSSGFLKLWDAAKYDPHRSADKFRRVTFSGRGASISIRLSPKFSTLFFTHDRKRSASSSHINLKP</sequence>
<proteinExistence type="predicted"/>
<evidence type="ECO:0000313" key="2">
    <source>
        <dbReference type="Proteomes" id="UP000276133"/>
    </source>
</evidence>
<name>A0A3M7RH82_BRAPC</name>
<organism evidence="1 2">
    <name type="scientific">Brachionus plicatilis</name>
    <name type="common">Marine rotifer</name>
    <name type="synonym">Brachionus muelleri</name>
    <dbReference type="NCBI Taxonomy" id="10195"/>
    <lineage>
        <taxon>Eukaryota</taxon>
        <taxon>Metazoa</taxon>
        <taxon>Spiralia</taxon>
        <taxon>Gnathifera</taxon>
        <taxon>Rotifera</taxon>
        <taxon>Eurotatoria</taxon>
        <taxon>Monogononta</taxon>
        <taxon>Pseudotrocha</taxon>
        <taxon>Ploima</taxon>
        <taxon>Brachionidae</taxon>
        <taxon>Brachionus</taxon>
    </lineage>
</organism>
<evidence type="ECO:0000313" key="1">
    <source>
        <dbReference type="EMBL" id="RNA22932.1"/>
    </source>
</evidence>
<reference evidence="1 2" key="1">
    <citation type="journal article" date="2018" name="Sci. Rep.">
        <title>Genomic signatures of local adaptation to the degree of environmental predictability in rotifers.</title>
        <authorList>
            <person name="Franch-Gras L."/>
            <person name="Hahn C."/>
            <person name="Garcia-Roger E.M."/>
            <person name="Carmona M.J."/>
            <person name="Serra M."/>
            <person name="Gomez A."/>
        </authorList>
    </citation>
    <scope>NUCLEOTIDE SEQUENCE [LARGE SCALE GENOMIC DNA]</scope>
    <source>
        <strain evidence="1">HYR1</strain>
    </source>
</reference>
<dbReference type="EMBL" id="REGN01003374">
    <property type="protein sequence ID" value="RNA22932.1"/>
    <property type="molecule type" value="Genomic_DNA"/>
</dbReference>
<accession>A0A3M7RH82</accession>
<dbReference type="AlphaFoldDB" id="A0A3M7RH82"/>